<dbReference type="InterPro" id="IPR013217">
    <property type="entry name" value="Methyltransf_12"/>
</dbReference>
<gene>
    <name evidence="2" type="ORF">GR212_04465</name>
</gene>
<sequence>MTQLKLQDERGFNQVFAPVGSTLVRANRRNAWFVAQANRVKAKRILEIGSGTGEAAAYVAQHTTAEVVGVDISDSFLVHANATHKAPNLRFEKLDLLGGNPLILGKFDMIYGNGILHHLVVQLESVLSILRSMTQDGGGMAFIEPNLMNPYCAFIFGTRIGRKWARLEPDEMAFSAAGLRRRVLASGWRDVRIVTKDFLLPGVPSSLVKPTLAVEPALEATPLTRWLAQSHFLTAGA</sequence>
<protein>
    <submittedName>
        <fullName evidence="2">Methyltransferase</fullName>
    </submittedName>
</protein>
<dbReference type="RefSeq" id="WP_163985262.1">
    <property type="nucleotide sequence ID" value="NZ_WUEY01000002.1"/>
</dbReference>
<dbReference type="EMBL" id="WUEY01000002">
    <property type="protein sequence ID" value="NEI68817.1"/>
    <property type="molecule type" value="Genomic_DNA"/>
</dbReference>
<keyword evidence="2" id="KW-0489">Methyltransferase</keyword>
<accession>A0A6L9U423</accession>
<dbReference type="GO" id="GO:0008168">
    <property type="term" value="F:methyltransferase activity"/>
    <property type="evidence" value="ECO:0007669"/>
    <property type="project" value="UniProtKB-KW"/>
</dbReference>
<comment type="caution">
    <text evidence="2">The sequence shown here is derived from an EMBL/GenBank/DDBJ whole genome shotgun (WGS) entry which is preliminary data.</text>
</comment>
<dbReference type="Proteomes" id="UP000483035">
    <property type="component" value="Unassembled WGS sequence"/>
</dbReference>
<dbReference type="Gene3D" id="3.40.50.150">
    <property type="entry name" value="Vaccinia Virus protein VP39"/>
    <property type="match status" value="1"/>
</dbReference>
<evidence type="ECO:0000313" key="3">
    <source>
        <dbReference type="Proteomes" id="UP000483035"/>
    </source>
</evidence>
<dbReference type="GO" id="GO:0032259">
    <property type="term" value="P:methylation"/>
    <property type="evidence" value="ECO:0007669"/>
    <property type="project" value="UniProtKB-KW"/>
</dbReference>
<evidence type="ECO:0000259" key="1">
    <source>
        <dbReference type="Pfam" id="PF08242"/>
    </source>
</evidence>
<proteinExistence type="predicted"/>
<name>A0A6L9U423_9HYPH</name>
<organism evidence="2 3">
    <name type="scientific">Rhizobium lusitanum</name>
    <dbReference type="NCBI Taxonomy" id="293958"/>
    <lineage>
        <taxon>Bacteria</taxon>
        <taxon>Pseudomonadati</taxon>
        <taxon>Pseudomonadota</taxon>
        <taxon>Alphaproteobacteria</taxon>
        <taxon>Hyphomicrobiales</taxon>
        <taxon>Rhizobiaceae</taxon>
        <taxon>Rhizobium/Agrobacterium group</taxon>
        <taxon>Rhizobium</taxon>
    </lineage>
</organism>
<evidence type="ECO:0000313" key="2">
    <source>
        <dbReference type="EMBL" id="NEI68817.1"/>
    </source>
</evidence>
<dbReference type="InterPro" id="IPR029063">
    <property type="entry name" value="SAM-dependent_MTases_sf"/>
</dbReference>
<feature type="domain" description="Methyltransferase type 12" evidence="1">
    <location>
        <begin position="46"/>
        <end position="138"/>
    </location>
</feature>
<keyword evidence="2" id="KW-0808">Transferase</keyword>
<dbReference type="AlphaFoldDB" id="A0A6L9U423"/>
<dbReference type="SUPFAM" id="SSF53335">
    <property type="entry name" value="S-adenosyl-L-methionine-dependent methyltransferases"/>
    <property type="match status" value="1"/>
</dbReference>
<dbReference type="CDD" id="cd02440">
    <property type="entry name" value="AdoMet_MTases"/>
    <property type="match status" value="1"/>
</dbReference>
<dbReference type="PANTHER" id="PTHR43861:SF1">
    <property type="entry name" value="TRANS-ACONITATE 2-METHYLTRANSFERASE"/>
    <property type="match status" value="1"/>
</dbReference>
<dbReference type="PANTHER" id="PTHR43861">
    <property type="entry name" value="TRANS-ACONITATE 2-METHYLTRANSFERASE-RELATED"/>
    <property type="match status" value="1"/>
</dbReference>
<reference evidence="2 3" key="1">
    <citation type="submission" date="2019-12" db="EMBL/GenBank/DDBJ databases">
        <title>Rhizobium genotypes associated with high levels of biological nitrogen fixation by grain legumes in a temperate-maritime cropping system.</title>
        <authorList>
            <person name="Maluk M."/>
            <person name="Francesc Ferrando Molina F."/>
            <person name="Lopez Del Egido L."/>
            <person name="Lafos M."/>
            <person name="Langarica-Fuentes A."/>
            <person name="Gebre Yohannes G."/>
            <person name="Young M.W."/>
            <person name="Martin P."/>
            <person name="Gantlett R."/>
            <person name="Kenicer G."/>
            <person name="Hawes C."/>
            <person name="Begg G.S."/>
            <person name="Quilliam R.S."/>
            <person name="Squire G.R."/>
            <person name="Poole P.S."/>
            <person name="Young P.W."/>
            <person name="Iannetta P.M."/>
            <person name="James E.K."/>
        </authorList>
    </citation>
    <scope>NUCLEOTIDE SEQUENCE [LARGE SCALE GENOMIC DNA]</scope>
    <source>
        <strain evidence="2 3">JHI1118</strain>
    </source>
</reference>
<dbReference type="Pfam" id="PF08242">
    <property type="entry name" value="Methyltransf_12"/>
    <property type="match status" value="1"/>
</dbReference>